<dbReference type="InterPro" id="IPR058240">
    <property type="entry name" value="rSAM_sf"/>
</dbReference>
<dbReference type="AlphaFoldDB" id="A0A926I3R4"/>
<name>A0A926I3R4_9FIRM</name>
<evidence type="ECO:0000259" key="2">
    <source>
        <dbReference type="Pfam" id="PF17820"/>
    </source>
</evidence>
<feature type="domain" description="PDZ" evidence="2">
    <location>
        <begin position="5"/>
        <end position="48"/>
    </location>
</feature>
<dbReference type="Pfam" id="PF04459">
    <property type="entry name" value="DUF512"/>
    <property type="match status" value="1"/>
</dbReference>
<keyword evidence="5" id="KW-1185">Reference proteome</keyword>
<proteinExistence type="predicted"/>
<dbReference type="Gene3D" id="3.20.20.70">
    <property type="entry name" value="Aldolase class I"/>
    <property type="match status" value="1"/>
</dbReference>
<evidence type="ECO:0000313" key="5">
    <source>
        <dbReference type="Proteomes" id="UP000653127"/>
    </source>
</evidence>
<dbReference type="Pfam" id="PF19238">
    <property type="entry name" value="Radical_SAM_2"/>
    <property type="match status" value="1"/>
</dbReference>
<dbReference type="InterPro" id="IPR045375">
    <property type="entry name" value="Put_radical_SAM-like_N"/>
</dbReference>
<dbReference type="EMBL" id="JACRST010000007">
    <property type="protein sequence ID" value="MBC8546619.1"/>
    <property type="molecule type" value="Genomic_DNA"/>
</dbReference>
<dbReference type="RefSeq" id="WP_249282695.1">
    <property type="nucleotide sequence ID" value="NZ_JACRST010000007.1"/>
</dbReference>
<dbReference type="InterPro" id="IPR013785">
    <property type="entry name" value="Aldolase_TIM"/>
</dbReference>
<reference evidence="4" key="1">
    <citation type="submission" date="2020-08" db="EMBL/GenBank/DDBJ databases">
        <title>Genome public.</title>
        <authorList>
            <person name="Liu C."/>
            <person name="Sun Q."/>
        </authorList>
    </citation>
    <scope>NUCLEOTIDE SEQUENCE</scope>
    <source>
        <strain evidence="4">NSJ-31</strain>
    </source>
</reference>
<dbReference type="SUPFAM" id="SSF50156">
    <property type="entry name" value="PDZ domain-like"/>
    <property type="match status" value="1"/>
</dbReference>
<feature type="domain" description="DUF512" evidence="1">
    <location>
        <begin position="219"/>
        <end position="421"/>
    </location>
</feature>
<evidence type="ECO:0000259" key="3">
    <source>
        <dbReference type="Pfam" id="PF19238"/>
    </source>
</evidence>
<organism evidence="4 5">
    <name type="scientific">Ligaoa zhengdingensis</name>
    <dbReference type="NCBI Taxonomy" id="2763658"/>
    <lineage>
        <taxon>Bacteria</taxon>
        <taxon>Bacillati</taxon>
        <taxon>Bacillota</taxon>
        <taxon>Clostridia</taxon>
        <taxon>Eubacteriales</taxon>
        <taxon>Oscillospiraceae</taxon>
        <taxon>Ligaoa</taxon>
    </lineage>
</organism>
<feature type="domain" description="Putative radical SAM N-terminal" evidence="3">
    <location>
        <begin position="67"/>
        <end position="216"/>
    </location>
</feature>
<evidence type="ECO:0000313" key="4">
    <source>
        <dbReference type="EMBL" id="MBC8546619.1"/>
    </source>
</evidence>
<dbReference type="Proteomes" id="UP000653127">
    <property type="component" value="Unassembled WGS sequence"/>
</dbReference>
<protein>
    <submittedName>
        <fullName evidence="4">DUF512 domain-containing protein</fullName>
    </submittedName>
</protein>
<dbReference type="InterPro" id="IPR007549">
    <property type="entry name" value="DUF512"/>
</dbReference>
<sequence length="445" mass="49999">MPVKIKQVQRRSPAQKAGIAAGETLCAINGNRIVDVLDYRFYMTEERLDVEVEDIAGKRRHVAVRKGEYDDLGLEFDTYLMDRQHTCKNKCVFCFVDQMPPNMRDTLYVKDDDSRMSFLFGNYITLTNLTDEDIDRIIKMHISPINVSVHTTNPALRVQLMKNPAAASSLRYLKRLAEHAIKINTQLVLCPGVNDGPELERSIRDLAALYPALESIACVPVGVTKFRDGLYPLRPYTPEEANAVIDTIHRYSDRYLEQHGDRIAYPSDEFFLLAGRPIPQEAYYGGFDQLENGVGLLALLRQEFADALEEARPSDKARRVTVATGAAVGPFLQGIIDTARPRYPNLDCRVQVIRNEYFGETITVAGLITATDLIAQLRGRDLGEEVLITSAMLRHEQDRFLDDYTVEQVEQALGVRVTVVDNDGWELLGSLLGEDVFGPEQGGNN</sequence>
<accession>A0A926I3R4</accession>
<gene>
    <name evidence="4" type="ORF">H8711_06680</name>
</gene>
<dbReference type="Pfam" id="PF17820">
    <property type="entry name" value="PDZ_6"/>
    <property type="match status" value="1"/>
</dbReference>
<dbReference type="SUPFAM" id="SSF102114">
    <property type="entry name" value="Radical SAM enzymes"/>
    <property type="match status" value="1"/>
</dbReference>
<comment type="caution">
    <text evidence="4">The sequence shown here is derived from an EMBL/GenBank/DDBJ whole genome shotgun (WGS) entry which is preliminary data.</text>
</comment>
<evidence type="ECO:0000259" key="1">
    <source>
        <dbReference type="Pfam" id="PF04459"/>
    </source>
</evidence>
<dbReference type="InterPro" id="IPR041489">
    <property type="entry name" value="PDZ_6"/>
</dbReference>
<dbReference type="InterPro" id="IPR036034">
    <property type="entry name" value="PDZ_sf"/>
</dbReference>
<dbReference type="Gene3D" id="2.30.42.10">
    <property type="match status" value="1"/>
</dbReference>